<protein>
    <submittedName>
        <fullName evidence="2">Uncharacterized protein</fullName>
    </submittedName>
</protein>
<dbReference type="OrthoDB" id="3424167at2"/>
<sequence length="288" mass="31164">MSALLKFDREDSGGSVALPPYRAVLAVDIERYSRNAARHQQLVSAAVPEILEEAFRRSGLLPIWEQSRFPQRSGDGYVIGVLPENLPFLIHPVLENLQRTLNDVQPQLAARDRDLRLRLRASIDVGPLPDSGSEEPFDGIGEAMNHTHRLLDSPPVREELDRSDPNVTLLAAIVSRRVYEDAVLGGFTGIPASRFQGVQVDIPAKEFKAEGYLHIPQRSTRLAGRGAATAVPAPVDGASEPAPAPHPPERDRERGPGAGNRNNISGNVGNAVQGHTINGGVRFGGGDR</sequence>
<dbReference type="RefSeq" id="WP_133743696.1">
    <property type="nucleotide sequence ID" value="NZ_SNYN01000038.1"/>
</dbReference>
<name>A0A4R6UD14_9ACTN</name>
<accession>A0A4R6UD14</accession>
<feature type="compositionally biased region" description="Polar residues" evidence="1">
    <location>
        <begin position="260"/>
        <end position="276"/>
    </location>
</feature>
<evidence type="ECO:0000313" key="2">
    <source>
        <dbReference type="EMBL" id="TDQ43922.1"/>
    </source>
</evidence>
<dbReference type="EMBL" id="SNYN01000038">
    <property type="protein sequence ID" value="TDQ43922.1"/>
    <property type="molecule type" value="Genomic_DNA"/>
</dbReference>
<comment type="caution">
    <text evidence="2">The sequence shown here is derived from an EMBL/GenBank/DDBJ whole genome shotgun (WGS) entry which is preliminary data.</text>
</comment>
<organism evidence="2 3">
    <name type="scientific">Actinorugispora endophytica</name>
    <dbReference type="NCBI Taxonomy" id="1605990"/>
    <lineage>
        <taxon>Bacteria</taxon>
        <taxon>Bacillati</taxon>
        <taxon>Actinomycetota</taxon>
        <taxon>Actinomycetes</taxon>
        <taxon>Streptosporangiales</taxon>
        <taxon>Nocardiopsidaceae</taxon>
        <taxon>Actinorugispora</taxon>
    </lineage>
</organism>
<reference evidence="2 3" key="1">
    <citation type="submission" date="2019-03" db="EMBL/GenBank/DDBJ databases">
        <title>Genomic Encyclopedia of Type Strains, Phase IV (KMG-IV): sequencing the most valuable type-strain genomes for metagenomic binning, comparative biology and taxonomic classification.</title>
        <authorList>
            <person name="Goeker M."/>
        </authorList>
    </citation>
    <scope>NUCLEOTIDE SEQUENCE [LARGE SCALE GENOMIC DNA]</scope>
    <source>
        <strain evidence="2 3">DSM 46770</strain>
    </source>
</reference>
<dbReference type="AlphaFoldDB" id="A0A4R6UD14"/>
<evidence type="ECO:0000256" key="1">
    <source>
        <dbReference type="SAM" id="MobiDB-lite"/>
    </source>
</evidence>
<gene>
    <name evidence="2" type="ORF">EV190_13820</name>
</gene>
<evidence type="ECO:0000313" key="3">
    <source>
        <dbReference type="Proteomes" id="UP000295281"/>
    </source>
</evidence>
<dbReference type="Proteomes" id="UP000295281">
    <property type="component" value="Unassembled WGS sequence"/>
</dbReference>
<proteinExistence type="predicted"/>
<feature type="region of interest" description="Disordered" evidence="1">
    <location>
        <begin position="223"/>
        <end position="288"/>
    </location>
</feature>
<keyword evidence="3" id="KW-1185">Reference proteome</keyword>